<accession>A0AAD6M6Z7</accession>
<dbReference type="EMBL" id="JAQIZT010000011">
    <property type="protein sequence ID" value="KAJ6979649.1"/>
    <property type="molecule type" value="Genomic_DNA"/>
</dbReference>
<evidence type="ECO:0000313" key="1">
    <source>
        <dbReference type="EMBL" id="KAJ6979649.1"/>
    </source>
</evidence>
<comment type="caution">
    <text evidence="1">The sequence shown here is derived from an EMBL/GenBank/DDBJ whole genome shotgun (WGS) entry which is preliminary data.</text>
</comment>
<gene>
    <name evidence="1" type="ORF">NC653_027715</name>
</gene>
<reference evidence="1" key="1">
    <citation type="journal article" date="2023" name="Mol. Ecol. Resour.">
        <title>Chromosome-level genome assembly of a triploid poplar Populus alba 'Berolinensis'.</title>
        <authorList>
            <person name="Chen S."/>
            <person name="Yu Y."/>
            <person name="Wang X."/>
            <person name="Wang S."/>
            <person name="Zhang T."/>
            <person name="Zhou Y."/>
            <person name="He R."/>
            <person name="Meng N."/>
            <person name="Wang Y."/>
            <person name="Liu W."/>
            <person name="Liu Z."/>
            <person name="Liu J."/>
            <person name="Guo Q."/>
            <person name="Huang H."/>
            <person name="Sederoff R.R."/>
            <person name="Wang G."/>
            <person name="Qu G."/>
            <person name="Chen S."/>
        </authorList>
    </citation>
    <scope>NUCLEOTIDE SEQUENCE</scope>
    <source>
        <strain evidence="1">SC-2020</strain>
    </source>
</reference>
<keyword evidence="2" id="KW-1185">Reference proteome</keyword>
<sequence>MEKKKNIHFPYISYVYRIPYDTSIKVMYWNQQRKDLIDQDAQRRSYRYDFALLDKYNFIHYSKWLFLFS</sequence>
<name>A0AAD6M6Z7_9ROSI</name>
<dbReference type="Proteomes" id="UP001164929">
    <property type="component" value="Chromosome 11"/>
</dbReference>
<protein>
    <submittedName>
        <fullName evidence="1">Uncharacterized protein</fullName>
    </submittedName>
</protein>
<evidence type="ECO:0000313" key="2">
    <source>
        <dbReference type="Proteomes" id="UP001164929"/>
    </source>
</evidence>
<dbReference type="AlphaFoldDB" id="A0AAD6M6Z7"/>
<proteinExistence type="predicted"/>
<organism evidence="1 2">
    <name type="scientific">Populus alba x Populus x berolinensis</name>
    <dbReference type="NCBI Taxonomy" id="444605"/>
    <lineage>
        <taxon>Eukaryota</taxon>
        <taxon>Viridiplantae</taxon>
        <taxon>Streptophyta</taxon>
        <taxon>Embryophyta</taxon>
        <taxon>Tracheophyta</taxon>
        <taxon>Spermatophyta</taxon>
        <taxon>Magnoliopsida</taxon>
        <taxon>eudicotyledons</taxon>
        <taxon>Gunneridae</taxon>
        <taxon>Pentapetalae</taxon>
        <taxon>rosids</taxon>
        <taxon>fabids</taxon>
        <taxon>Malpighiales</taxon>
        <taxon>Salicaceae</taxon>
        <taxon>Saliceae</taxon>
        <taxon>Populus</taxon>
    </lineage>
</organism>